<gene>
    <name evidence="1" type="ORF">RISK_003122</name>
</gene>
<dbReference type="AlphaFoldDB" id="A0A0J1EH38"/>
<proteinExistence type="predicted"/>
<dbReference type="Proteomes" id="UP000036367">
    <property type="component" value="Unassembled WGS sequence"/>
</dbReference>
<organism evidence="1 2">
    <name type="scientific">Rhodopirellula islandica</name>
    <dbReference type="NCBI Taxonomy" id="595434"/>
    <lineage>
        <taxon>Bacteria</taxon>
        <taxon>Pseudomonadati</taxon>
        <taxon>Planctomycetota</taxon>
        <taxon>Planctomycetia</taxon>
        <taxon>Pirellulales</taxon>
        <taxon>Pirellulaceae</taxon>
        <taxon>Rhodopirellula</taxon>
    </lineage>
</organism>
<reference evidence="1" key="1">
    <citation type="submission" date="2015-05" db="EMBL/GenBank/DDBJ databases">
        <title>Permanent draft genome of Rhodopirellula islandicus K833.</title>
        <authorList>
            <person name="Kizina J."/>
            <person name="Richter M."/>
            <person name="Glockner F.O."/>
            <person name="Harder J."/>
        </authorList>
    </citation>
    <scope>NUCLEOTIDE SEQUENCE [LARGE SCALE GENOMIC DNA]</scope>
    <source>
        <strain evidence="1">K833</strain>
    </source>
</reference>
<accession>A0A0J1EH38</accession>
<evidence type="ECO:0000313" key="1">
    <source>
        <dbReference type="EMBL" id="KLU04854.1"/>
    </source>
</evidence>
<dbReference type="EMBL" id="LECT01000025">
    <property type="protein sequence ID" value="KLU04854.1"/>
    <property type="molecule type" value="Genomic_DNA"/>
</dbReference>
<protein>
    <submittedName>
        <fullName evidence="1">Uncharacterized protein</fullName>
    </submittedName>
</protein>
<comment type="caution">
    <text evidence="1">The sequence shown here is derived from an EMBL/GenBank/DDBJ whole genome shotgun (WGS) entry which is preliminary data.</text>
</comment>
<evidence type="ECO:0000313" key="2">
    <source>
        <dbReference type="Proteomes" id="UP000036367"/>
    </source>
</evidence>
<sequence length="40" mass="4322">MCEVHGPREPIVDRPLTNASCDLPCSVVVDRSVDPTLGEN</sequence>
<keyword evidence="2" id="KW-1185">Reference proteome</keyword>
<name>A0A0J1EH38_RHOIS</name>
<dbReference type="PATRIC" id="fig|595434.4.peg.2975"/>